<comment type="caution">
    <text evidence="6">The sequence shown here is derived from an EMBL/GenBank/DDBJ whole genome shotgun (WGS) entry which is preliminary data.</text>
</comment>
<evidence type="ECO:0000256" key="2">
    <source>
        <dbReference type="ARBA" id="ARBA00022741"/>
    </source>
</evidence>
<dbReference type="AlphaFoldDB" id="A0A931FGZ3"/>
<evidence type="ECO:0000256" key="4">
    <source>
        <dbReference type="PROSITE-ProRule" id="PRU00409"/>
    </source>
</evidence>
<dbReference type="SUPFAM" id="SSF56059">
    <property type="entry name" value="Glutathione synthetase ATP-binding domain-like"/>
    <property type="match status" value="1"/>
</dbReference>
<dbReference type="InterPro" id="IPR052032">
    <property type="entry name" value="ATP-dep_AA_Ligase"/>
</dbReference>
<protein>
    <recommendedName>
        <fullName evidence="5">ATP-grasp domain-containing protein</fullName>
    </recommendedName>
</protein>
<dbReference type="EMBL" id="JADPRT010000013">
    <property type="protein sequence ID" value="MBF9071780.1"/>
    <property type="molecule type" value="Genomic_DNA"/>
</dbReference>
<evidence type="ECO:0000313" key="7">
    <source>
        <dbReference type="Proteomes" id="UP000657385"/>
    </source>
</evidence>
<dbReference type="RefSeq" id="WP_196196950.1">
    <property type="nucleotide sequence ID" value="NZ_JADPRT010000013.1"/>
</dbReference>
<gene>
    <name evidence="6" type="ORF">I2501_27525</name>
</gene>
<dbReference type="GO" id="GO:0046872">
    <property type="term" value="F:metal ion binding"/>
    <property type="evidence" value="ECO:0007669"/>
    <property type="project" value="InterPro"/>
</dbReference>
<dbReference type="PANTHER" id="PTHR43585:SF2">
    <property type="entry name" value="ATP-GRASP ENZYME FSQD"/>
    <property type="match status" value="1"/>
</dbReference>
<dbReference type="GO" id="GO:0016874">
    <property type="term" value="F:ligase activity"/>
    <property type="evidence" value="ECO:0007669"/>
    <property type="project" value="UniProtKB-KW"/>
</dbReference>
<dbReference type="Proteomes" id="UP000657385">
    <property type="component" value="Unassembled WGS sequence"/>
</dbReference>
<dbReference type="GO" id="GO:0005524">
    <property type="term" value="F:ATP binding"/>
    <property type="evidence" value="ECO:0007669"/>
    <property type="project" value="UniProtKB-UniRule"/>
</dbReference>
<proteinExistence type="predicted"/>
<dbReference type="InterPro" id="IPR013815">
    <property type="entry name" value="ATP_grasp_subdomain_1"/>
</dbReference>
<evidence type="ECO:0000256" key="1">
    <source>
        <dbReference type="ARBA" id="ARBA00022598"/>
    </source>
</evidence>
<accession>A0A931FGZ3</accession>
<name>A0A931FGZ3_9ACTN</name>
<feature type="domain" description="ATP-grasp" evidence="5">
    <location>
        <begin position="111"/>
        <end position="324"/>
    </location>
</feature>
<dbReference type="Pfam" id="PF18603">
    <property type="entry name" value="LAL_C2"/>
    <property type="match status" value="1"/>
</dbReference>
<dbReference type="Gene3D" id="3.30.470.20">
    <property type="entry name" value="ATP-grasp fold, B domain"/>
    <property type="match status" value="1"/>
</dbReference>
<evidence type="ECO:0000256" key="3">
    <source>
        <dbReference type="ARBA" id="ARBA00022840"/>
    </source>
</evidence>
<keyword evidence="7" id="KW-1185">Reference proteome</keyword>
<dbReference type="Pfam" id="PF02786">
    <property type="entry name" value="CPSase_L_D2"/>
    <property type="match status" value="1"/>
</dbReference>
<dbReference type="PROSITE" id="PS50975">
    <property type="entry name" value="ATP_GRASP"/>
    <property type="match status" value="1"/>
</dbReference>
<evidence type="ECO:0000313" key="6">
    <source>
        <dbReference type="EMBL" id="MBF9071780.1"/>
    </source>
</evidence>
<keyword evidence="3 4" id="KW-0067">ATP-binding</keyword>
<keyword evidence="1" id="KW-0436">Ligase</keyword>
<dbReference type="InterPro" id="IPR040570">
    <property type="entry name" value="LAL_C2"/>
</dbReference>
<organism evidence="6 7">
    <name type="scientific">Streptacidiphilus fuscans</name>
    <dbReference type="NCBI Taxonomy" id="2789292"/>
    <lineage>
        <taxon>Bacteria</taxon>
        <taxon>Bacillati</taxon>
        <taxon>Actinomycetota</taxon>
        <taxon>Actinomycetes</taxon>
        <taxon>Kitasatosporales</taxon>
        <taxon>Streptomycetaceae</taxon>
        <taxon>Streptacidiphilus</taxon>
    </lineage>
</organism>
<evidence type="ECO:0000259" key="5">
    <source>
        <dbReference type="PROSITE" id="PS50975"/>
    </source>
</evidence>
<sequence length="430" mass="45438">MHVLVASTGNPVLETALLDSGHQVSLLVPTRQVDARRADTPRATTVLGIDRWHDPASVDQVLATIPGGVFDRVATIDEQAVVTCARLREHLNLPGLGVQAALAHTDKHVAKTALEAAGVPVARHRVVRHGRQVAAVAEEFGWPVVVKPARAAGTVSTTVVNSRTDLDELLTSGFFNKTVDDPTGRFGAGEFLVPLHQAKGGFLVEEFLAPEQEWFCDLYLHEGEVVAAFPGRYSAPLLATLGGDHHVSLVPASHPDAVEVIKLAAQACRVLGSDTGVVHCEVMLTERGWVFGEAGHRPGGGGITALYAHQHGVDVPSVLAQFAVGERPDIPMEPDAGVLSHLWLCPPAGVVTHVADPEQLRGLPGVVEVDLHLRTGEPVPTGFGTMSLAGHITFASATLETASFDAARLQHTLALRVATRAAGPVEGCVR</sequence>
<dbReference type="InterPro" id="IPR011761">
    <property type="entry name" value="ATP-grasp"/>
</dbReference>
<dbReference type="PANTHER" id="PTHR43585">
    <property type="entry name" value="FUMIPYRROLE BIOSYNTHESIS PROTEIN C"/>
    <property type="match status" value="1"/>
</dbReference>
<dbReference type="Gene3D" id="3.30.1490.20">
    <property type="entry name" value="ATP-grasp fold, A domain"/>
    <property type="match status" value="1"/>
</dbReference>
<dbReference type="InterPro" id="IPR005479">
    <property type="entry name" value="CPAse_ATP-bd"/>
</dbReference>
<keyword evidence="2 4" id="KW-0547">Nucleotide-binding</keyword>
<reference evidence="6" key="1">
    <citation type="submission" date="2020-11" db="EMBL/GenBank/DDBJ databases">
        <title>Isolation and identification of active actinomycetes.</title>
        <authorList>
            <person name="Yu B."/>
        </authorList>
    </citation>
    <scope>NUCLEOTIDE SEQUENCE</scope>
    <source>
        <strain evidence="6">NEAU-YB345</strain>
    </source>
</reference>
<dbReference type="Gene3D" id="3.40.50.20">
    <property type="match status" value="1"/>
</dbReference>